<comment type="similarity">
    <text evidence="3">Belongs to the peptidase M50B family.</text>
</comment>
<evidence type="ECO:0000313" key="16">
    <source>
        <dbReference type="EMBL" id="UPU38052.1"/>
    </source>
</evidence>
<dbReference type="InterPro" id="IPR052348">
    <property type="entry name" value="Metallopeptidase_M50B"/>
</dbReference>
<dbReference type="Proteomes" id="UP000831485">
    <property type="component" value="Chromosome"/>
</dbReference>
<sequence>MEEFFIKLSIMLVPALMAITCHEVSHGWVADRFGDNTARYLGRLTLNPLKHLDILGTLMIFVIGIGWAKPVPVNFGNLRHPKRDMIWVAAAGPITNFCLATVSAVAMRAVIAGTQGAADGSMLAAFADPITLMLAFSVYINLLLGVFNLIPVPPLDGGRVAVGLLPYGLSMALARVEPFGMIIIVALVFLTNAFSYVIAPALNFGVHLLAGPYANLVFGVTKLMMKG</sequence>
<accession>A0A6V8MTK0</accession>
<keyword evidence="8" id="KW-0378">Hydrolase</keyword>
<keyword evidence="5 15" id="KW-0645">Protease</keyword>
<reference evidence="15" key="2">
    <citation type="journal article" date="2021" name="Int. J. Syst. Evol. Microbiol.">
        <title>Geomonas silvestris sp. nov., Geomonas paludis sp. nov. and Geomonas limicola sp. nov., isolated from terrestrial environments, and emended description of the genus Geomonas.</title>
        <authorList>
            <person name="Itoh H."/>
            <person name="Xu Z."/>
            <person name="Masuda Y."/>
            <person name="Ushijima N."/>
            <person name="Hayakawa C."/>
            <person name="Shiratori Y."/>
            <person name="Senoo K."/>
        </authorList>
    </citation>
    <scope>NUCLEOTIDE SEQUENCE</scope>
    <source>
        <strain evidence="15">Red736</strain>
    </source>
</reference>
<evidence type="ECO:0000256" key="4">
    <source>
        <dbReference type="ARBA" id="ARBA00022475"/>
    </source>
</evidence>
<keyword evidence="18" id="KW-1185">Reference proteome</keyword>
<dbReference type="GO" id="GO:0008237">
    <property type="term" value="F:metallopeptidase activity"/>
    <property type="evidence" value="ECO:0007669"/>
    <property type="project" value="UniProtKB-KW"/>
</dbReference>
<keyword evidence="4" id="KW-1003">Cell membrane</keyword>
<dbReference type="PANTHER" id="PTHR35864">
    <property type="entry name" value="ZINC METALLOPROTEASE MJ0611-RELATED"/>
    <property type="match status" value="1"/>
</dbReference>
<dbReference type="InterPro" id="IPR044537">
    <property type="entry name" value="Rip2-like"/>
</dbReference>
<dbReference type="GO" id="GO:0006508">
    <property type="term" value="P:proteolysis"/>
    <property type="evidence" value="ECO:0007669"/>
    <property type="project" value="UniProtKB-KW"/>
</dbReference>
<reference evidence="17" key="1">
    <citation type="submission" date="2020-06" db="EMBL/GenBank/DDBJ databases">
        <title>Draft genomic sequecing of Geomonas sp. Red736.</title>
        <authorList>
            <person name="Itoh H."/>
            <person name="Xu Z.X."/>
            <person name="Ushijima N."/>
            <person name="Masuda Y."/>
            <person name="Shiratori Y."/>
            <person name="Senoo K."/>
        </authorList>
    </citation>
    <scope>NUCLEOTIDE SEQUENCE [LARGE SCALE GENOMIC DNA]</scope>
    <source>
        <strain evidence="17">Red736</strain>
    </source>
</reference>
<protein>
    <submittedName>
        <fullName evidence="15 16">Protease</fullName>
    </submittedName>
</protein>
<evidence type="ECO:0000256" key="5">
    <source>
        <dbReference type="ARBA" id="ARBA00022670"/>
    </source>
</evidence>
<keyword evidence="12 13" id="KW-0472">Membrane</keyword>
<keyword evidence="11" id="KW-0482">Metalloprotease</keyword>
<dbReference type="Pfam" id="PF02163">
    <property type="entry name" value="Peptidase_M50"/>
    <property type="match status" value="1"/>
</dbReference>
<evidence type="ECO:0000256" key="2">
    <source>
        <dbReference type="ARBA" id="ARBA00004651"/>
    </source>
</evidence>
<evidence type="ECO:0000256" key="10">
    <source>
        <dbReference type="ARBA" id="ARBA00022989"/>
    </source>
</evidence>
<feature type="transmembrane region" description="Helical" evidence="13">
    <location>
        <begin position="51"/>
        <end position="68"/>
    </location>
</feature>
<gene>
    <name evidence="15" type="ORF">GMPD_13390</name>
    <name evidence="16" type="ORF">M1B72_10190</name>
</gene>
<dbReference type="Proteomes" id="UP000568888">
    <property type="component" value="Unassembled WGS sequence"/>
</dbReference>
<keyword evidence="7" id="KW-0479">Metal-binding</keyword>
<comment type="cofactor">
    <cofactor evidence="1">
        <name>Zn(2+)</name>
        <dbReference type="ChEBI" id="CHEBI:29105"/>
    </cofactor>
</comment>
<evidence type="ECO:0000256" key="12">
    <source>
        <dbReference type="ARBA" id="ARBA00023136"/>
    </source>
</evidence>
<dbReference type="GO" id="GO:0005886">
    <property type="term" value="C:plasma membrane"/>
    <property type="evidence" value="ECO:0007669"/>
    <property type="project" value="UniProtKB-SubCell"/>
</dbReference>
<feature type="domain" description="Peptidase M50" evidence="14">
    <location>
        <begin position="16"/>
        <end position="189"/>
    </location>
</feature>
<feature type="transmembrane region" description="Helical" evidence="13">
    <location>
        <begin position="88"/>
        <end position="110"/>
    </location>
</feature>
<evidence type="ECO:0000256" key="8">
    <source>
        <dbReference type="ARBA" id="ARBA00022801"/>
    </source>
</evidence>
<evidence type="ECO:0000313" key="18">
    <source>
        <dbReference type="Proteomes" id="UP000831485"/>
    </source>
</evidence>
<evidence type="ECO:0000256" key="1">
    <source>
        <dbReference type="ARBA" id="ARBA00001947"/>
    </source>
</evidence>
<dbReference type="AlphaFoldDB" id="A0A6V8MTK0"/>
<dbReference type="CDD" id="cd06158">
    <property type="entry name" value="S2P-M50_like_1"/>
    <property type="match status" value="1"/>
</dbReference>
<proteinExistence type="inferred from homology"/>
<name>A0A6V8MTK0_9BACT</name>
<evidence type="ECO:0000313" key="15">
    <source>
        <dbReference type="EMBL" id="GFO63420.1"/>
    </source>
</evidence>
<dbReference type="EMBL" id="BLXY01000002">
    <property type="protein sequence ID" value="GFO63420.1"/>
    <property type="molecule type" value="Genomic_DNA"/>
</dbReference>
<evidence type="ECO:0000256" key="7">
    <source>
        <dbReference type="ARBA" id="ARBA00022723"/>
    </source>
</evidence>
<dbReference type="InterPro" id="IPR008915">
    <property type="entry name" value="Peptidase_M50"/>
</dbReference>
<organism evidence="15 17">
    <name type="scientific">Geomonas paludis</name>
    <dbReference type="NCBI Taxonomy" id="2740185"/>
    <lineage>
        <taxon>Bacteria</taxon>
        <taxon>Pseudomonadati</taxon>
        <taxon>Thermodesulfobacteriota</taxon>
        <taxon>Desulfuromonadia</taxon>
        <taxon>Geobacterales</taxon>
        <taxon>Geobacteraceae</taxon>
        <taxon>Geomonas</taxon>
    </lineage>
</organism>
<keyword evidence="9" id="KW-0862">Zinc</keyword>
<evidence type="ECO:0000256" key="6">
    <source>
        <dbReference type="ARBA" id="ARBA00022692"/>
    </source>
</evidence>
<evidence type="ECO:0000256" key="9">
    <source>
        <dbReference type="ARBA" id="ARBA00022833"/>
    </source>
</evidence>
<evidence type="ECO:0000256" key="3">
    <source>
        <dbReference type="ARBA" id="ARBA00007931"/>
    </source>
</evidence>
<dbReference type="EMBL" id="CP096574">
    <property type="protein sequence ID" value="UPU38052.1"/>
    <property type="molecule type" value="Genomic_DNA"/>
</dbReference>
<evidence type="ECO:0000259" key="14">
    <source>
        <dbReference type="Pfam" id="PF02163"/>
    </source>
</evidence>
<feature type="transmembrane region" description="Helical" evidence="13">
    <location>
        <begin position="130"/>
        <end position="150"/>
    </location>
</feature>
<dbReference type="PANTHER" id="PTHR35864:SF1">
    <property type="entry name" value="ZINC METALLOPROTEASE YWHC-RELATED"/>
    <property type="match status" value="1"/>
</dbReference>
<evidence type="ECO:0000256" key="13">
    <source>
        <dbReference type="SAM" id="Phobius"/>
    </source>
</evidence>
<evidence type="ECO:0000313" key="17">
    <source>
        <dbReference type="Proteomes" id="UP000568888"/>
    </source>
</evidence>
<evidence type="ECO:0000256" key="11">
    <source>
        <dbReference type="ARBA" id="ARBA00023049"/>
    </source>
</evidence>
<keyword evidence="10 13" id="KW-1133">Transmembrane helix</keyword>
<reference evidence="16" key="3">
    <citation type="submission" date="2022-04" db="EMBL/GenBank/DDBJ databases">
        <authorList>
            <person name="Liu G."/>
        </authorList>
    </citation>
    <scope>NUCLEOTIDE SEQUENCE</scope>
    <source>
        <strain evidence="16">RG22</strain>
    </source>
</reference>
<keyword evidence="6 13" id="KW-0812">Transmembrane</keyword>
<dbReference type="RefSeq" id="WP_183346285.1">
    <property type="nucleotide sequence ID" value="NZ_BLXY01000002.1"/>
</dbReference>
<feature type="transmembrane region" description="Helical" evidence="13">
    <location>
        <begin position="204"/>
        <end position="225"/>
    </location>
</feature>
<dbReference type="GO" id="GO:0046872">
    <property type="term" value="F:metal ion binding"/>
    <property type="evidence" value="ECO:0007669"/>
    <property type="project" value="UniProtKB-KW"/>
</dbReference>
<comment type="subcellular location">
    <subcellularLocation>
        <location evidence="2">Cell membrane</location>
        <topology evidence="2">Multi-pass membrane protein</topology>
    </subcellularLocation>
</comment>